<evidence type="ECO:0000313" key="2">
    <source>
        <dbReference type="EMBL" id="KAI0290406.1"/>
    </source>
</evidence>
<comment type="caution">
    <text evidence="2">The sequence shown here is derived from an EMBL/GenBank/DDBJ whole genome shotgun (WGS) entry which is preliminary data.</text>
</comment>
<dbReference type="PANTHER" id="PTHR42877:SF7">
    <property type="entry name" value="FLAVIN-BINDING MONOOXYGENASE-RELATED"/>
    <property type="match status" value="1"/>
</dbReference>
<dbReference type="AlphaFoldDB" id="A0AAD4LW70"/>
<comment type="similarity">
    <text evidence="1">Belongs to the FAD-binding monooxygenase family.</text>
</comment>
<dbReference type="SUPFAM" id="SSF51905">
    <property type="entry name" value="FAD/NAD(P)-binding domain"/>
    <property type="match status" value="1"/>
</dbReference>
<dbReference type="InterPro" id="IPR036188">
    <property type="entry name" value="FAD/NAD-bd_sf"/>
</dbReference>
<keyword evidence="3" id="KW-1185">Reference proteome</keyword>
<evidence type="ECO:0000256" key="1">
    <source>
        <dbReference type="ARBA" id="ARBA00010139"/>
    </source>
</evidence>
<protein>
    <submittedName>
        <fullName evidence="2">Uncharacterized protein</fullName>
    </submittedName>
</protein>
<gene>
    <name evidence="2" type="ORF">B0F90DRAFT_1929333</name>
</gene>
<dbReference type="PANTHER" id="PTHR42877">
    <property type="entry name" value="L-ORNITHINE N(5)-MONOOXYGENASE-RELATED"/>
    <property type="match status" value="1"/>
</dbReference>
<evidence type="ECO:0000313" key="3">
    <source>
        <dbReference type="Proteomes" id="UP001203297"/>
    </source>
</evidence>
<proteinExistence type="inferred from homology"/>
<reference evidence="2" key="1">
    <citation type="journal article" date="2022" name="New Phytol.">
        <title>Evolutionary transition to the ectomycorrhizal habit in the genomes of a hyperdiverse lineage of mushroom-forming fungi.</title>
        <authorList>
            <person name="Looney B."/>
            <person name="Miyauchi S."/>
            <person name="Morin E."/>
            <person name="Drula E."/>
            <person name="Courty P.E."/>
            <person name="Kohler A."/>
            <person name="Kuo A."/>
            <person name="LaButti K."/>
            <person name="Pangilinan J."/>
            <person name="Lipzen A."/>
            <person name="Riley R."/>
            <person name="Andreopoulos W."/>
            <person name="He G."/>
            <person name="Johnson J."/>
            <person name="Nolan M."/>
            <person name="Tritt A."/>
            <person name="Barry K.W."/>
            <person name="Grigoriev I.V."/>
            <person name="Nagy L.G."/>
            <person name="Hibbett D."/>
            <person name="Henrissat B."/>
            <person name="Matheny P.B."/>
            <person name="Labbe J."/>
            <person name="Martin F.M."/>
        </authorList>
    </citation>
    <scope>NUCLEOTIDE SEQUENCE</scope>
    <source>
        <strain evidence="2">BPL690</strain>
    </source>
</reference>
<accession>A0AAD4LW70</accession>
<name>A0AAD4LW70_9AGAM</name>
<dbReference type="Gene3D" id="3.50.50.60">
    <property type="entry name" value="FAD/NAD(P)-binding domain"/>
    <property type="match status" value="2"/>
</dbReference>
<dbReference type="Proteomes" id="UP001203297">
    <property type="component" value="Unassembled WGS sequence"/>
</dbReference>
<organism evidence="2 3">
    <name type="scientific">Multifurca ochricompacta</name>
    <dbReference type="NCBI Taxonomy" id="376703"/>
    <lineage>
        <taxon>Eukaryota</taxon>
        <taxon>Fungi</taxon>
        <taxon>Dikarya</taxon>
        <taxon>Basidiomycota</taxon>
        <taxon>Agaricomycotina</taxon>
        <taxon>Agaricomycetes</taxon>
        <taxon>Russulales</taxon>
        <taxon>Russulaceae</taxon>
        <taxon>Multifurca</taxon>
    </lineage>
</organism>
<dbReference type="InterPro" id="IPR051209">
    <property type="entry name" value="FAD-bind_Monooxygenase_sf"/>
</dbReference>
<sequence length="345" mass="38924">MASSQTHQNTRSHSENFQLGYFAIGECHPIKVTVEDTSLSSLALKSDISIRASIQYQYSFETNWYVDWSGFYASGPEILGYLNRVVEKYKLMPHIKLQHELAQASIRRDGDRDTEIEDTTYLLFMGVVSAQWDVTEEGEWEEYVKDWGDKAVGIIGNSLVKSIVNYTLSKTWIGEPLFLCIILELPGRDPGSDDCLYSEKDREAFRDKKYYKEFRHKIEADLNSFHNSPSAVIVLHPVPTTWKLYARKIRHSRRHQSHASHLQGIELEDGSAEHIDVLVCAVGFNVSYRFPFTVLRRDGLALGAHWAATGGVEAYLSIAVDDFPNLFVGGGPNSAVNSGSVTCYI</sequence>
<dbReference type="EMBL" id="WTXG01000226">
    <property type="protein sequence ID" value="KAI0290406.1"/>
    <property type="molecule type" value="Genomic_DNA"/>
</dbReference>